<reference evidence="1" key="2">
    <citation type="submission" date="2024-06" db="EMBL/GenBank/DDBJ databases">
        <authorList>
            <person name="Plum-Jensen L.E."/>
            <person name="Schramm A."/>
            <person name="Marshall I.P.G."/>
        </authorList>
    </citation>
    <scope>NUCLEOTIDE SEQUENCE</scope>
    <source>
        <strain evidence="1">Rat1</strain>
    </source>
</reference>
<dbReference type="AlphaFoldDB" id="A0AAU8LY28"/>
<proteinExistence type="predicted"/>
<dbReference type="EMBL" id="CP159373">
    <property type="protein sequence ID" value="XCN73773.1"/>
    <property type="molecule type" value="Genomic_DNA"/>
</dbReference>
<accession>A0AAU8LY28</accession>
<organism evidence="1">
    <name type="scientific">Candidatus Electrothrix aestuarii</name>
    <dbReference type="NCBI Taxonomy" id="3062594"/>
    <lineage>
        <taxon>Bacteria</taxon>
        <taxon>Pseudomonadati</taxon>
        <taxon>Thermodesulfobacteriota</taxon>
        <taxon>Desulfobulbia</taxon>
        <taxon>Desulfobulbales</taxon>
        <taxon>Desulfobulbaceae</taxon>
        <taxon>Candidatus Electrothrix</taxon>
    </lineage>
</organism>
<name>A0AAU8LY28_9BACT</name>
<gene>
    <name evidence="1" type="ORF">Q3M24_03175</name>
</gene>
<evidence type="ECO:0008006" key="2">
    <source>
        <dbReference type="Google" id="ProtNLM"/>
    </source>
</evidence>
<dbReference type="KEGG" id="eaj:Q3M24_03175"/>
<dbReference type="SUPFAM" id="SSF53448">
    <property type="entry name" value="Nucleotide-diphospho-sugar transferases"/>
    <property type="match status" value="1"/>
</dbReference>
<sequence length="314" mass="36726">MDESAYDFLASLSLQNVRLITLDELEKYDSQLKEVKSERSLLEYYFTCKPSLSLYVLEKSSSADQVTYVDADVFFFSSPEIIYEKMGGKSVAITPHRFENSKKHLELYGKFNAGWLLFKRDTQGLSCLHWWRERCLEWCSDQPEPDRFADQKYIDSFSSLFEGVWIVDSLGVNLAPWNIAGKSISCRRNKLYVDDERVVFYHFHSLRSVTDRVFNLGCKDYTSRLDNEVRHYIYQPYLARLLRQRKDLFLADSPLARYGQKINTDEANSRGNLVDRYIKKISFMITIGKKLKKGEYMVARQGVNSACWKSKAER</sequence>
<protein>
    <recommendedName>
        <fullName evidence="2">Glycosyl transferase</fullName>
    </recommendedName>
</protein>
<reference evidence="1" key="1">
    <citation type="journal article" date="2024" name="Syst. Appl. Microbiol.">
        <title>First single-strain enrichments of Electrothrix cable bacteria, description of E. aestuarii sp. nov. and E. rattekaaiensis sp. nov., and proposal of a cable bacteria taxonomy following the rules of the SeqCode.</title>
        <authorList>
            <person name="Plum-Jensen L.E."/>
            <person name="Schramm A."/>
            <person name="Marshall I.P.G."/>
        </authorList>
    </citation>
    <scope>NUCLEOTIDE SEQUENCE</scope>
    <source>
        <strain evidence="1">Rat1</strain>
    </source>
</reference>
<evidence type="ECO:0000313" key="1">
    <source>
        <dbReference type="EMBL" id="XCN73773.1"/>
    </source>
</evidence>
<dbReference type="InterPro" id="IPR029044">
    <property type="entry name" value="Nucleotide-diphossugar_trans"/>
</dbReference>
<dbReference type="Gene3D" id="3.90.550.10">
    <property type="entry name" value="Spore Coat Polysaccharide Biosynthesis Protein SpsA, Chain A"/>
    <property type="match status" value="1"/>
</dbReference>